<dbReference type="PANTHER" id="PTHR43747:SF1">
    <property type="entry name" value="SLR1998 PROTEIN"/>
    <property type="match status" value="1"/>
</dbReference>
<accession>A0A3B1BSU5</accession>
<dbReference type="PANTHER" id="PTHR43747">
    <property type="entry name" value="FAD-BINDING PROTEIN"/>
    <property type="match status" value="1"/>
</dbReference>
<dbReference type="InterPro" id="IPR050816">
    <property type="entry name" value="Flavin-dep_Halogenase_NPB"/>
</dbReference>
<evidence type="ECO:0000259" key="1">
    <source>
        <dbReference type="Pfam" id="PF01494"/>
    </source>
</evidence>
<evidence type="ECO:0000313" key="2">
    <source>
        <dbReference type="EMBL" id="VAX21376.1"/>
    </source>
</evidence>
<protein>
    <submittedName>
        <fullName evidence="2">FIG022199: FAD-binding protein</fullName>
    </submittedName>
</protein>
<proteinExistence type="predicted"/>
<dbReference type="Pfam" id="PF01494">
    <property type="entry name" value="FAD_binding_3"/>
    <property type="match status" value="1"/>
</dbReference>
<dbReference type="InterPro" id="IPR002938">
    <property type="entry name" value="FAD-bd"/>
</dbReference>
<dbReference type="SUPFAM" id="SSF51905">
    <property type="entry name" value="FAD/NAD(P)-binding domain"/>
    <property type="match status" value="1"/>
</dbReference>
<organism evidence="2">
    <name type="scientific">hydrothermal vent metagenome</name>
    <dbReference type="NCBI Taxonomy" id="652676"/>
    <lineage>
        <taxon>unclassified sequences</taxon>
        <taxon>metagenomes</taxon>
        <taxon>ecological metagenomes</taxon>
    </lineage>
</organism>
<dbReference type="InterPro" id="IPR036188">
    <property type="entry name" value="FAD/NAD-bd_sf"/>
</dbReference>
<dbReference type="EMBL" id="UOGE01000066">
    <property type="protein sequence ID" value="VAX21376.1"/>
    <property type="molecule type" value="Genomic_DNA"/>
</dbReference>
<gene>
    <name evidence="2" type="ORF">MNBD_NITROSPINAE02-2079</name>
</gene>
<name>A0A3B1BSU5_9ZZZZ</name>
<sequence>MENTDVLIIGAGPAGTVAAAGLMKQGKKVVVLEKDVFPRFVIGESLLPRCNDILEKVDLLGSIEERNYIKKRGAVFFRGALKEQFNFAETFHDGWKYTYQVPRGDFDKALADAVVKKGGDIRFRMEVNDVEFLDDGAIVHYTDLASGYVHSIKARFVMDCSGYGRVLPKLLDLDEPSDLSYRISLFTHITNDKRPEGDDEGYIWIVALPQGGWIWVIPFAGGVTSVGVVALPKVFEEAPGADDDEKLRNLLLQEASLKDRLAQMEFVMPSKKIEGYSIGVKQLCGDRYVLVGNTTEFLDPIFSSGVTLAFESAYRAQEVVGKYLDDGSVDIQKEYADYMIGGVNCFRQYVKAWYTGELQWLFFSRNKTSAVKDRVCSVLAGYVWDQSNNYVSRPDKALAAALGTLPDEERFKVFE</sequence>
<dbReference type="GO" id="GO:0071949">
    <property type="term" value="F:FAD binding"/>
    <property type="evidence" value="ECO:0007669"/>
    <property type="project" value="InterPro"/>
</dbReference>
<dbReference type="AlphaFoldDB" id="A0A3B1BSU5"/>
<reference evidence="2" key="1">
    <citation type="submission" date="2018-06" db="EMBL/GenBank/DDBJ databases">
        <authorList>
            <person name="Zhirakovskaya E."/>
        </authorList>
    </citation>
    <scope>NUCLEOTIDE SEQUENCE</scope>
</reference>
<dbReference type="Gene3D" id="3.50.50.60">
    <property type="entry name" value="FAD/NAD(P)-binding domain"/>
    <property type="match status" value="1"/>
</dbReference>
<feature type="domain" description="FAD-binding" evidence="1">
    <location>
        <begin position="4"/>
        <end position="265"/>
    </location>
</feature>
<dbReference type="PRINTS" id="PR00420">
    <property type="entry name" value="RNGMNOXGNASE"/>
</dbReference>